<name>A0A0F7ZRZ7_9HYPO</name>
<reference evidence="1 2" key="1">
    <citation type="journal article" date="2014" name="Genome Biol. Evol.">
        <title>Comparative genomics and transcriptomics analyses reveal divergent lifestyle features of nematode endoparasitic fungus Hirsutella minnesotensis.</title>
        <authorList>
            <person name="Lai Y."/>
            <person name="Liu K."/>
            <person name="Zhang X."/>
            <person name="Zhang X."/>
            <person name="Li K."/>
            <person name="Wang N."/>
            <person name="Shu C."/>
            <person name="Wu Y."/>
            <person name="Wang C."/>
            <person name="Bushley K.E."/>
            <person name="Xiang M."/>
            <person name="Liu X."/>
        </authorList>
    </citation>
    <scope>NUCLEOTIDE SEQUENCE [LARGE SCALE GENOMIC DNA]</scope>
    <source>
        <strain evidence="1 2">3608</strain>
    </source>
</reference>
<dbReference type="AlphaFoldDB" id="A0A0F7ZRZ7"/>
<keyword evidence="2" id="KW-1185">Reference proteome</keyword>
<dbReference type="EMBL" id="KQ030622">
    <property type="protein sequence ID" value="KJZ70483.1"/>
    <property type="molecule type" value="Genomic_DNA"/>
</dbReference>
<gene>
    <name evidence="1" type="ORF">HIM_10112</name>
</gene>
<sequence length="273" mass="29856">METTLAMSKPDVSISASGAIMQEDMMDLLSQVQDGASSWPGHDRSDSCPAVSLTSHFLASAFHTGCQDDCNSPMLPSSEPHNTCHQLQNTQLGLFGTFEVPLDGSAIYRRFCHDGNEPVDEDNKGVIFEGLNFAVYNDEHPPANDQGSPTASQCSDPDTCMDCVREKLNMTLEEFPPSMSELSPEEFVDLCNESYQDICAPQNDESFVIDMVNGTDDEPMVIDLTEDSWSEISANDGAQRDLVQGISDYVVVGGSRCPVYNYHGVDFVDLTPL</sequence>
<dbReference type="Proteomes" id="UP000054481">
    <property type="component" value="Unassembled WGS sequence"/>
</dbReference>
<organism evidence="1 2">
    <name type="scientific">Hirsutella minnesotensis 3608</name>
    <dbReference type="NCBI Taxonomy" id="1043627"/>
    <lineage>
        <taxon>Eukaryota</taxon>
        <taxon>Fungi</taxon>
        <taxon>Dikarya</taxon>
        <taxon>Ascomycota</taxon>
        <taxon>Pezizomycotina</taxon>
        <taxon>Sordariomycetes</taxon>
        <taxon>Hypocreomycetidae</taxon>
        <taxon>Hypocreales</taxon>
        <taxon>Ophiocordycipitaceae</taxon>
        <taxon>Hirsutella</taxon>
    </lineage>
</organism>
<protein>
    <submittedName>
        <fullName evidence="1">Uncharacterized protein</fullName>
    </submittedName>
</protein>
<accession>A0A0F7ZRZ7</accession>
<evidence type="ECO:0000313" key="2">
    <source>
        <dbReference type="Proteomes" id="UP000054481"/>
    </source>
</evidence>
<proteinExistence type="predicted"/>
<evidence type="ECO:0000313" key="1">
    <source>
        <dbReference type="EMBL" id="KJZ70483.1"/>
    </source>
</evidence>